<organism evidence="1 2">
    <name type="scientific">Prorocentrum cordatum</name>
    <dbReference type="NCBI Taxonomy" id="2364126"/>
    <lineage>
        <taxon>Eukaryota</taxon>
        <taxon>Sar</taxon>
        <taxon>Alveolata</taxon>
        <taxon>Dinophyceae</taxon>
        <taxon>Prorocentrales</taxon>
        <taxon>Prorocentraceae</taxon>
        <taxon>Prorocentrum</taxon>
    </lineage>
</organism>
<dbReference type="EMBL" id="CAUYUJ010006668">
    <property type="protein sequence ID" value="CAK0818177.1"/>
    <property type="molecule type" value="Genomic_DNA"/>
</dbReference>
<proteinExistence type="predicted"/>
<sequence length="107" mass="12072">MSAASSGSVTSVSAAQPGRAYFCRFLEVCGGVCSLRWILVRWSFIQLPAANLPPCRRSTLRGDLSSTAQRLVSEYHRFYCRKPLGLQILTKKLKFDAPRPWRHCQDP</sequence>
<evidence type="ECO:0000313" key="1">
    <source>
        <dbReference type="EMBL" id="CAK0818177.1"/>
    </source>
</evidence>
<gene>
    <name evidence="1" type="ORF">PCOR1329_LOCUS20527</name>
</gene>
<reference evidence="1" key="1">
    <citation type="submission" date="2023-10" db="EMBL/GenBank/DDBJ databases">
        <authorList>
            <person name="Chen Y."/>
            <person name="Shah S."/>
            <person name="Dougan E. K."/>
            <person name="Thang M."/>
            <person name="Chan C."/>
        </authorList>
    </citation>
    <scope>NUCLEOTIDE SEQUENCE [LARGE SCALE GENOMIC DNA]</scope>
</reference>
<evidence type="ECO:0000313" key="2">
    <source>
        <dbReference type="Proteomes" id="UP001189429"/>
    </source>
</evidence>
<accession>A0ABN9RGJ3</accession>
<keyword evidence="2" id="KW-1185">Reference proteome</keyword>
<protein>
    <submittedName>
        <fullName evidence="1">Uncharacterized protein</fullName>
    </submittedName>
</protein>
<dbReference type="Proteomes" id="UP001189429">
    <property type="component" value="Unassembled WGS sequence"/>
</dbReference>
<comment type="caution">
    <text evidence="1">The sequence shown here is derived from an EMBL/GenBank/DDBJ whole genome shotgun (WGS) entry which is preliminary data.</text>
</comment>
<name>A0ABN9RGJ3_9DINO</name>